<evidence type="ECO:0000313" key="1">
    <source>
        <dbReference type="EMBL" id="KAL0957554.1"/>
    </source>
</evidence>
<dbReference type="EMBL" id="JASNQZ010000005">
    <property type="protein sequence ID" value="KAL0957554.1"/>
    <property type="molecule type" value="Genomic_DNA"/>
</dbReference>
<name>A0ABR3JP09_9AGAR</name>
<organism evidence="1 2">
    <name type="scientific">Hohenbuehelia grisea</name>
    <dbReference type="NCBI Taxonomy" id="104357"/>
    <lineage>
        <taxon>Eukaryota</taxon>
        <taxon>Fungi</taxon>
        <taxon>Dikarya</taxon>
        <taxon>Basidiomycota</taxon>
        <taxon>Agaricomycotina</taxon>
        <taxon>Agaricomycetes</taxon>
        <taxon>Agaricomycetidae</taxon>
        <taxon>Agaricales</taxon>
        <taxon>Pleurotineae</taxon>
        <taxon>Pleurotaceae</taxon>
        <taxon>Hohenbuehelia</taxon>
    </lineage>
</organism>
<sequence>MPDLTIDWSRVAQKALEAFTASDFEGVDPKVFHETKVQEFWSCNQNVPQYAGANKARIRRAAHTGGSDPNAPDHITVSLRDKNKELATVHVNTGR</sequence>
<gene>
    <name evidence="1" type="ORF">HGRIS_001341</name>
</gene>
<protein>
    <submittedName>
        <fullName evidence="1">Uncharacterized protein</fullName>
    </submittedName>
</protein>
<evidence type="ECO:0000313" key="2">
    <source>
        <dbReference type="Proteomes" id="UP001556367"/>
    </source>
</evidence>
<reference evidence="2" key="1">
    <citation type="submission" date="2024-06" db="EMBL/GenBank/DDBJ databases">
        <title>Multi-omics analyses provide insights into the biosynthesis of the anticancer antibiotic pleurotin in Hohenbuehelia grisea.</title>
        <authorList>
            <person name="Weaver J.A."/>
            <person name="Alberti F."/>
        </authorList>
    </citation>
    <scope>NUCLEOTIDE SEQUENCE [LARGE SCALE GENOMIC DNA]</scope>
    <source>
        <strain evidence="2">T-177</strain>
    </source>
</reference>
<accession>A0ABR3JP09</accession>
<proteinExistence type="predicted"/>
<keyword evidence="2" id="KW-1185">Reference proteome</keyword>
<comment type="caution">
    <text evidence="1">The sequence shown here is derived from an EMBL/GenBank/DDBJ whole genome shotgun (WGS) entry which is preliminary data.</text>
</comment>
<dbReference type="Proteomes" id="UP001556367">
    <property type="component" value="Unassembled WGS sequence"/>
</dbReference>